<dbReference type="Pfam" id="PF12697">
    <property type="entry name" value="Abhydrolase_6"/>
    <property type="match status" value="1"/>
</dbReference>
<dbReference type="InterPro" id="IPR029058">
    <property type="entry name" value="AB_hydrolase_fold"/>
</dbReference>
<accession>A0A2W5QG33</accession>
<evidence type="ECO:0000313" key="2">
    <source>
        <dbReference type="EMBL" id="PZQ53683.1"/>
    </source>
</evidence>
<dbReference type="AlphaFoldDB" id="A0A2W5QG33"/>
<comment type="caution">
    <text evidence="2">The sequence shown here is derived from an EMBL/GenBank/DDBJ whole genome shotgun (WGS) entry which is preliminary data.</text>
</comment>
<organism evidence="2 3">
    <name type="scientific">Novosphingobium pentaromativorans</name>
    <dbReference type="NCBI Taxonomy" id="205844"/>
    <lineage>
        <taxon>Bacteria</taxon>
        <taxon>Pseudomonadati</taxon>
        <taxon>Pseudomonadota</taxon>
        <taxon>Alphaproteobacteria</taxon>
        <taxon>Sphingomonadales</taxon>
        <taxon>Sphingomonadaceae</taxon>
        <taxon>Novosphingobium</taxon>
    </lineage>
</organism>
<dbReference type="InterPro" id="IPR000073">
    <property type="entry name" value="AB_hydrolase_1"/>
</dbReference>
<dbReference type="Gene3D" id="3.40.50.1820">
    <property type="entry name" value="alpha/beta hydrolase"/>
    <property type="match status" value="1"/>
</dbReference>
<dbReference type="SUPFAM" id="SSF53474">
    <property type="entry name" value="alpha/beta-Hydrolases"/>
    <property type="match status" value="1"/>
</dbReference>
<keyword evidence="2" id="KW-0378">Hydrolase</keyword>
<gene>
    <name evidence="2" type="ORF">DI555_15645</name>
</gene>
<protein>
    <submittedName>
        <fullName evidence="2">Alpha/beta hydrolase</fullName>
    </submittedName>
</protein>
<name>A0A2W5QG33_9SPHN</name>
<evidence type="ECO:0000259" key="1">
    <source>
        <dbReference type="Pfam" id="PF12697"/>
    </source>
</evidence>
<sequence>MATVSKLTLSIPVAPAIEFAQPLTVAATLALPETVPSDALDLLVCLHGASYSRWYWDAWIDGHPGYSFIDYFLSQGKAVLTLDALGMGDSSKPLDEGLLNPLLGAQAHHQALANILCRIDAGDFGAELAAKRKRISGIGHSMGGMLTIIQQASFRSFDQVAILGFTNISLDLPDEVRADLEKRVEGSGYSQADRGSMRASFHAPDVPEAVIAADDSRASVTPNSYGRLAIVPGGVADEAAAIDVPVYLHFGDIDVSPDPLLEPSFYGKSRRISLMPLAGSAHCHNFASTRSDSWAKLNGWIDEMAKTGE</sequence>
<feature type="domain" description="AB hydrolase-1" evidence="1">
    <location>
        <begin position="43"/>
        <end position="286"/>
    </location>
</feature>
<evidence type="ECO:0000313" key="3">
    <source>
        <dbReference type="Proteomes" id="UP000249082"/>
    </source>
</evidence>
<dbReference type="GO" id="GO:0016787">
    <property type="term" value="F:hydrolase activity"/>
    <property type="evidence" value="ECO:0007669"/>
    <property type="project" value="UniProtKB-KW"/>
</dbReference>
<proteinExistence type="predicted"/>
<reference evidence="2 3" key="1">
    <citation type="submission" date="2017-08" db="EMBL/GenBank/DDBJ databases">
        <title>Infants hospitalized years apart are colonized by the same room-sourced microbial strains.</title>
        <authorList>
            <person name="Brooks B."/>
            <person name="Olm M.R."/>
            <person name="Firek B.A."/>
            <person name="Baker R."/>
            <person name="Thomas B.C."/>
            <person name="Morowitz M.J."/>
            <person name="Banfield J.F."/>
        </authorList>
    </citation>
    <scope>NUCLEOTIDE SEQUENCE [LARGE SCALE GENOMIC DNA]</scope>
    <source>
        <strain evidence="2">S2_005_002_R2_33</strain>
    </source>
</reference>
<dbReference type="EMBL" id="QFPX01000013">
    <property type="protein sequence ID" value="PZQ53683.1"/>
    <property type="molecule type" value="Genomic_DNA"/>
</dbReference>
<dbReference type="Proteomes" id="UP000249082">
    <property type="component" value="Unassembled WGS sequence"/>
</dbReference>